<sequence>MNEVTYESILISHAFCDFKLLVNGQTFLLHRAILNQRCNYFQKLFKNDPSLIHTQVQLPEDLLDSFDALLLWIYGSPDFHVHPSIFCSLTRLALFFDAPSLLDSLLFWMSSNLDYSNVLNFYTQLRPYKDQLPSFFSTFLKIFIRYFENIDFKSIASSLPFDYFYEIITDKRLYASSYKKSLAVVIYLDTNKSLQKEEKAKLLDFYIETDWIVKFSTVYLNSIPEKKSELINFATRHFSSITFDELQLLPQEALIELLTSDNLDLRNDSDLVKKCKVLTEKLNYPEDDPRIKEIWSCVITGDPKKCDKERKFSKRTPSTETLRCLVLGSVMDDMLDDVEQTLIENGLQKKNIVLINGDILTPTLDFFFQFDVVFVFTHYQFQSPKVISRCLTKFAIHRGGGVVVAYGFMRDDDWGCGDDDLLKLMPFTRGPVDFSSENTSIRIHYEENNENSTNNALNYIFKKMENMDKIKLTQFFTRTIVQLKENSHLFASYYDGVPFAAYSDIPGSDSKFVGLNYSPITSRVHRFGINPMVPMAHFLAAAVKFSIGISNDK</sequence>
<dbReference type="EMBL" id="JAPFFF010000005">
    <property type="protein sequence ID" value="KAK8888825.1"/>
    <property type="molecule type" value="Genomic_DNA"/>
</dbReference>
<evidence type="ECO:0000313" key="2">
    <source>
        <dbReference type="EMBL" id="KAK8888825.1"/>
    </source>
</evidence>
<dbReference type="SMART" id="SM00225">
    <property type="entry name" value="BTB"/>
    <property type="match status" value="1"/>
</dbReference>
<dbReference type="InterPro" id="IPR000210">
    <property type="entry name" value="BTB/POZ_dom"/>
</dbReference>
<dbReference type="SUPFAM" id="SSF54695">
    <property type="entry name" value="POZ domain"/>
    <property type="match status" value="1"/>
</dbReference>
<dbReference type="CDD" id="cd18186">
    <property type="entry name" value="BTB_POZ_ZBTB_KLHL-like"/>
    <property type="match status" value="1"/>
</dbReference>
<dbReference type="PANTHER" id="PTHR24410:SF23">
    <property type="entry name" value="BTB DOMAIN-CONTAINING PROTEIN-RELATED"/>
    <property type="match status" value="1"/>
</dbReference>
<dbReference type="PANTHER" id="PTHR24410">
    <property type="entry name" value="HL07962P-RELATED"/>
    <property type="match status" value="1"/>
</dbReference>
<reference evidence="2 3" key="1">
    <citation type="submission" date="2024-04" db="EMBL/GenBank/DDBJ databases">
        <title>Tritrichomonas musculus Genome.</title>
        <authorList>
            <person name="Alves-Ferreira E."/>
            <person name="Grigg M."/>
            <person name="Lorenzi H."/>
            <person name="Galac M."/>
        </authorList>
    </citation>
    <scope>NUCLEOTIDE SEQUENCE [LARGE SCALE GENOMIC DNA]</scope>
    <source>
        <strain evidence="2 3">EAF2021</strain>
    </source>
</reference>
<accession>A0ABR2KCI6</accession>
<evidence type="ECO:0000259" key="1">
    <source>
        <dbReference type="PROSITE" id="PS50097"/>
    </source>
</evidence>
<evidence type="ECO:0000313" key="3">
    <source>
        <dbReference type="Proteomes" id="UP001470230"/>
    </source>
</evidence>
<gene>
    <name evidence="2" type="ORF">M9Y10_033565</name>
</gene>
<organism evidence="2 3">
    <name type="scientific">Tritrichomonas musculus</name>
    <dbReference type="NCBI Taxonomy" id="1915356"/>
    <lineage>
        <taxon>Eukaryota</taxon>
        <taxon>Metamonada</taxon>
        <taxon>Parabasalia</taxon>
        <taxon>Tritrichomonadida</taxon>
        <taxon>Tritrichomonadidae</taxon>
        <taxon>Tritrichomonas</taxon>
    </lineage>
</organism>
<dbReference type="Gene3D" id="3.30.710.10">
    <property type="entry name" value="Potassium Channel Kv1.1, Chain A"/>
    <property type="match status" value="1"/>
</dbReference>
<dbReference type="Proteomes" id="UP001470230">
    <property type="component" value="Unassembled WGS sequence"/>
</dbReference>
<dbReference type="Pfam" id="PF00651">
    <property type="entry name" value="BTB"/>
    <property type="match status" value="1"/>
</dbReference>
<dbReference type="InterPro" id="IPR051481">
    <property type="entry name" value="BTB-POZ/Galectin-3-binding"/>
</dbReference>
<name>A0ABR2KCI6_9EUKA</name>
<proteinExistence type="predicted"/>
<feature type="domain" description="BTB" evidence="1">
    <location>
        <begin position="16"/>
        <end position="74"/>
    </location>
</feature>
<dbReference type="InterPro" id="IPR011333">
    <property type="entry name" value="SKP1/BTB/POZ_sf"/>
</dbReference>
<comment type="caution">
    <text evidence="2">The sequence shown here is derived from an EMBL/GenBank/DDBJ whole genome shotgun (WGS) entry which is preliminary data.</text>
</comment>
<protein>
    <submittedName>
        <fullName evidence="2">Leucine-zipper-like transcriptional regulator 1</fullName>
    </submittedName>
</protein>
<keyword evidence="3" id="KW-1185">Reference proteome</keyword>
<dbReference type="PROSITE" id="PS50097">
    <property type="entry name" value="BTB"/>
    <property type="match status" value="1"/>
</dbReference>